<gene>
    <name evidence="2" type="ORF">AGR4A_Cc110038</name>
</gene>
<dbReference type="InterPro" id="IPR025870">
    <property type="entry name" value="Glyoxalase-like_dom"/>
</dbReference>
<dbReference type="Proteomes" id="UP000192074">
    <property type="component" value="Unassembled WGS sequence"/>
</dbReference>
<name>A0A822UV80_AGRTU</name>
<comment type="caution">
    <text evidence="2">The sequence shown here is derived from an EMBL/GenBank/DDBJ whole genome shotgun (WGS) entry which is preliminary data.</text>
</comment>
<sequence length="293" mass="30704">MTKPYSVDHLVLPVEVIGVAVKRLVSLGFTVAPEALHPFGTQNACVFFADGTYLEPLAIADPAKYNVSIERGDVFTGRDVAFRQRDGQEGFSALVARTEDALVDHERFRAAGLSAGDVFEFSRPVRMPDGSQGEAAFRLAFAASGAAADFFLFSCQRLQALPGDRTMLERHANGVTGLSEIVLFTGGDAKVAGLIETVFGCEGKWSPGGDMVFATDNASIRLTGKPAFSGQALNAQDGNEGGLRGAGIVFSSHDLAVTEAVLAANGVSCAKADGRLVVPAAPGQGVAFAFEEK</sequence>
<reference evidence="2 3" key="1">
    <citation type="submission" date="2016-01" db="EMBL/GenBank/DDBJ databases">
        <authorList>
            <person name="Regsiter A."/>
            <person name="william w."/>
        </authorList>
    </citation>
    <scope>NUCLEOTIDE SEQUENCE [LARGE SCALE GENOMIC DNA]</scope>
    <source>
        <strain evidence="2 3">B6</strain>
    </source>
</reference>
<dbReference type="Gene3D" id="3.10.180.10">
    <property type="entry name" value="2,3-Dihydroxybiphenyl 1,2-Dioxygenase, domain 1"/>
    <property type="match status" value="1"/>
</dbReference>
<accession>A0A822UV80</accession>
<protein>
    <recommendedName>
        <fullName evidence="1">Glyoxalase-like domain-containing protein</fullName>
    </recommendedName>
</protein>
<feature type="domain" description="Glyoxalase-like" evidence="1">
    <location>
        <begin position="7"/>
        <end position="196"/>
    </location>
</feature>
<evidence type="ECO:0000313" key="2">
    <source>
        <dbReference type="EMBL" id="CVI14265.1"/>
    </source>
</evidence>
<dbReference type="EMBL" id="FCNL01000003">
    <property type="protein sequence ID" value="CVI14265.1"/>
    <property type="molecule type" value="Genomic_DNA"/>
</dbReference>
<evidence type="ECO:0000313" key="3">
    <source>
        <dbReference type="Proteomes" id="UP000192074"/>
    </source>
</evidence>
<dbReference type="Pfam" id="PF13468">
    <property type="entry name" value="Glyoxalase_3"/>
    <property type="match status" value="1"/>
</dbReference>
<evidence type="ECO:0000259" key="1">
    <source>
        <dbReference type="Pfam" id="PF13468"/>
    </source>
</evidence>
<dbReference type="InterPro" id="IPR029068">
    <property type="entry name" value="Glyas_Bleomycin-R_OHBP_Dase"/>
</dbReference>
<dbReference type="RefSeq" id="WP_060724146.1">
    <property type="nucleotide sequence ID" value="NZ_LMVK01000012.1"/>
</dbReference>
<dbReference type="AlphaFoldDB" id="A0A822UV80"/>
<proteinExistence type="predicted"/>
<organism evidence="2 3">
    <name type="scientific">Agrobacterium tumefaciens str. B6</name>
    <dbReference type="NCBI Taxonomy" id="1183423"/>
    <lineage>
        <taxon>Bacteria</taxon>
        <taxon>Pseudomonadati</taxon>
        <taxon>Pseudomonadota</taxon>
        <taxon>Alphaproteobacteria</taxon>
        <taxon>Hyphomicrobiales</taxon>
        <taxon>Rhizobiaceae</taxon>
        <taxon>Rhizobium/Agrobacterium group</taxon>
        <taxon>Agrobacterium</taxon>
        <taxon>Agrobacterium tumefaciens complex</taxon>
    </lineage>
</organism>
<dbReference type="SUPFAM" id="SSF54593">
    <property type="entry name" value="Glyoxalase/Bleomycin resistance protein/Dihydroxybiphenyl dioxygenase"/>
    <property type="match status" value="1"/>
</dbReference>